<accession>A0A4Z2FDK7</accession>
<gene>
    <name evidence="1" type="ORF">EYF80_050582</name>
</gene>
<organism evidence="1 2">
    <name type="scientific">Liparis tanakae</name>
    <name type="common">Tanaka's snailfish</name>
    <dbReference type="NCBI Taxonomy" id="230148"/>
    <lineage>
        <taxon>Eukaryota</taxon>
        <taxon>Metazoa</taxon>
        <taxon>Chordata</taxon>
        <taxon>Craniata</taxon>
        <taxon>Vertebrata</taxon>
        <taxon>Euteleostomi</taxon>
        <taxon>Actinopterygii</taxon>
        <taxon>Neopterygii</taxon>
        <taxon>Teleostei</taxon>
        <taxon>Neoteleostei</taxon>
        <taxon>Acanthomorphata</taxon>
        <taxon>Eupercaria</taxon>
        <taxon>Perciformes</taxon>
        <taxon>Cottioidei</taxon>
        <taxon>Cottales</taxon>
        <taxon>Liparidae</taxon>
        <taxon>Liparis</taxon>
    </lineage>
</organism>
<name>A0A4Z2FDK7_9TELE</name>
<evidence type="ECO:0000313" key="2">
    <source>
        <dbReference type="Proteomes" id="UP000314294"/>
    </source>
</evidence>
<evidence type="ECO:0000313" key="1">
    <source>
        <dbReference type="EMBL" id="TNN39248.1"/>
    </source>
</evidence>
<proteinExistence type="predicted"/>
<comment type="caution">
    <text evidence="1">The sequence shown here is derived from an EMBL/GenBank/DDBJ whole genome shotgun (WGS) entry which is preliminary data.</text>
</comment>
<dbReference type="OrthoDB" id="10586378at2759"/>
<protein>
    <submittedName>
        <fullName evidence="1">Uncharacterized protein</fullName>
    </submittedName>
</protein>
<sequence>MAAGCPEEPRRTQPSSPEDASRVLVMFQLTRHTWEFGLAEVRAGLWEMSHLMGTSLKIRTSLVAMASTWKDRPRFGAKAMSWTASVTVIRVSALEYFLYDIGRDDIF</sequence>
<keyword evidence="2" id="KW-1185">Reference proteome</keyword>
<dbReference type="AlphaFoldDB" id="A0A4Z2FDK7"/>
<reference evidence="1 2" key="1">
    <citation type="submission" date="2019-03" db="EMBL/GenBank/DDBJ databases">
        <title>First draft genome of Liparis tanakae, snailfish: a comprehensive survey of snailfish specific genes.</title>
        <authorList>
            <person name="Kim W."/>
            <person name="Song I."/>
            <person name="Jeong J.-H."/>
            <person name="Kim D."/>
            <person name="Kim S."/>
            <person name="Ryu S."/>
            <person name="Song J.Y."/>
            <person name="Lee S.K."/>
        </authorList>
    </citation>
    <scope>NUCLEOTIDE SEQUENCE [LARGE SCALE GENOMIC DNA]</scope>
    <source>
        <tissue evidence="1">Muscle</tissue>
    </source>
</reference>
<dbReference type="EMBL" id="SRLO01001296">
    <property type="protein sequence ID" value="TNN39248.1"/>
    <property type="molecule type" value="Genomic_DNA"/>
</dbReference>
<dbReference type="Proteomes" id="UP000314294">
    <property type="component" value="Unassembled WGS sequence"/>
</dbReference>